<protein>
    <submittedName>
        <fullName evidence="1">Uncharacterized protein</fullName>
    </submittedName>
</protein>
<name>A0A3G4ZRS6_9VIRU</name>
<dbReference type="EMBL" id="MK072055">
    <property type="protein sequence ID" value="AYV77626.1"/>
    <property type="molecule type" value="Genomic_DNA"/>
</dbReference>
<evidence type="ECO:0000313" key="1">
    <source>
        <dbReference type="EMBL" id="AYV77626.1"/>
    </source>
</evidence>
<accession>A0A3G4ZRS6</accession>
<gene>
    <name evidence="1" type="ORF">Dasosvirus14_4</name>
</gene>
<sequence>MYCVDKGSFYDFCYTEITDAKISEPHDRFNFKIFKSQNLVYPIVPYQKGDFLVGTEVFAIRVQYQDQDSRVSHGGFFRGQVVKEKDGLVLVEFQRGEIQAVGYDQIWKPIDVPEHIRSKYIFSSSED</sequence>
<proteinExistence type="predicted"/>
<organism evidence="1">
    <name type="scientific">Dasosvirus sp</name>
    <dbReference type="NCBI Taxonomy" id="2487764"/>
    <lineage>
        <taxon>Viruses</taxon>
        <taxon>Varidnaviria</taxon>
        <taxon>Bamfordvirae</taxon>
        <taxon>Nucleocytoviricota</taxon>
        <taxon>Megaviricetes</taxon>
        <taxon>Imitervirales</taxon>
        <taxon>Mimiviridae</taxon>
        <taxon>Klosneuvirinae</taxon>
    </lineage>
</organism>
<reference evidence="1" key="1">
    <citation type="submission" date="2018-10" db="EMBL/GenBank/DDBJ databases">
        <title>Hidden diversity of soil giant viruses.</title>
        <authorList>
            <person name="Schulz F."/>
            <person name="Alteio L."/>
            <person name="Goudeau D."/>
            <person name="Ryan E.M."/>
            <person name="Malmstrom R.R."/>
            <person name="Blanchard J."/>
            <person name="Woyke T."/>
        </authorList>
    </citation>
    <scope>NUCLEOTIDE SEQUENCE</scope>
    <source>
        <strain evidence="1">DSV1</strain>
    </source>
</reference>